<feature type="domain" description="Tox-REase-5" evidence="1">
    <location>
        <begin position="87"/>
        <end position="164"/>
    </location>
</feature>
<accession>A0A009SD12</accession>
<organism evidence="2 3">
    <name type="scientific">Acinetobacter baumannii 99063</name>
    <dbReference type="NCBI Taxonomy" id="1310630"/>
    <lineage>
        <taxon>Bacteria</taxon>
        <taxon>Pseudomonadati</taxon>
        <taxon>Pseudomonadota</taxon>
        <taxon>Gammaproteobacteria</taxon>
        <taxon>Moraxellales</taxon>
        <taxon>Moraxellaceae</taxon>
        <taxon>Acinetobacter</taxon>
        <taxon>Acinetobacter calcoaceticus/baumannii complex</taxon>
    </lineage>
</organism>
<dbReference type="EMBL" id="JEXJ01000035">
    <property type="protein sequence ID" value="EXC50926.1"/>
    <property type="molecule type" value="Genomic_DNA"/>
</dbReference>
<dbReference type="AlphaFoldDB" id="A0A009SD12"/>
<dbReference type="Proteomes" id="UP000020735">
    <property type="component" value="Unassembled WGS sequence"/>
</dbReference>
<evidence type="ECO:0000313" key="2">
    <source>
        <dbReference type="EMBL" id="EXC50926.1"/>
    </source>
</evidence>
<comment type="caution">
    <text evidence="2">The sequence shown here is derived from an EMBL/GenBank/DDBJ whole genome shotgun (WGS) entry which is preliminary data.</text>
</comment>
<evidence type="ECO:0000313" key="3">
    <source>
        <dbReference type="Proteomes" id="UP000020735"/>
    </source>
</evidence>
<evidence type="ECO:0000259" key="1">
    <source>
        <dbReference type="Pfam" id="PF15648"/>
    </source>
</evidence>
<gene>
    <name evidence="2" type="ORF">J529_2325</name>
</gene>
<name>A0A009SD12_ACIBA</name>
<dbReference type="Pfam" id="PF15648">
    <property type="entry name" value="Tox-REase-5"/>
    <property type="match status" value="1"/>
</dbReference>
<dbReference type="PATRIC" id="fig|1310630.3.peg.2279"/>
<reference evidence="2 3" key="1">
    <citation type="submission" date="2014-02" db="EMBL/GenBank/DDBJ databases">
        <title>Comparative genomics and transcriptomics to identify genetic mechanisms underlying the emergence of carbapenem resistant Acinetobacter baumannii (CRAb).</title>
        <authorList>
            <person name="Harris A.D."/>
            <person name="Johnson K.J."/>
            <person name="George J."/>
            <person name="Shefchek K."/>
            <person name="Daugherty S.C."/>
            <person name="Parankush S."/>
            <person name="Sadzewicz L."/>
            <person name="Tallon L."/>
            <person name="Sengamalay N."/>
            <person name="Hazen T.H."/>
            <person name="Rasko D.A."/>
        </authorList>
    </citation>
    <scope>NUCLEOTIDE SEQUENCE [LARGE SCALE GENOMIC DNA]</scope>
    <source>
        <strain evidence="2 3">99063</strain>
    </source>
</reference>
<protein>
    <recommendedName>
        <fullName evidence="1">Tox-REase-5 domain-containing protein</fullName>
    </recommendedName>
</protein>
<sequence length="186" mass="21394">MQGGRVIATEAAKGMATIVLAKEVAKDITQQQRCNKCEPYQIGNKIELERSMGHEINTQYQFKIANLSSHPLKFRVSEPFLKPGNKKPTTKVQEWSVGGVSFDGLWPMECILVEAKGRYAQFLDPKMNKFVKENVFTLMYKEADSQKKAVLMLKGAKLQWYFYENETKKYFDKLISNTIHTIFMPL</sequence>
<proteinExistence type="predicted"/>
<dbReference type="InterPro" id="IPR028904">
    <property type="entry name" value="Tox-REase-5_dom"/>
</dbReference>